<dbReference type="InterPro" id="IPR000914">
    <property type="entry name" value="SBP_5_dom"/>
</dbReference>
<dbReference type="GO" id="GO:1904680">
    <property type="term" value="F:peptide transmembrane transporter activity"/>
    <property type="evidence" value="ECO:0007669"/>
    <property type="project" value="TreeGrafter"/>
</dbReference>
<dbReference type="EMBL" id="NHON01000020">
    <property type="protein sequence ID" value="OWJ66702.1"/>
    <property type="molecule type" value="Genomic_DNA"/>
</dbReference>
<dbReference type="Proteomes" id="UP000196655">
    <property type="component" value="Unassembled WGS sequence"/>
</dbReference>
<evidence type="ECO:0000256" key="2">
    <source>
        <dbReference type="ARBA" id="ARBA00005695"/>
    </source>
</evidence>
<comment type="subcellular location">
    <subcellularLocation>
        <location evidence="1">Periplasm</location>
    </subcellularLocation>
</comment>
<comment type="caution">
    <text evidence="6">The sequence shown here is derived from an EMBL/GenBank/DDBJ whole genome shotgun (WGS) entry which is preliminary data.</text>
</comment>
<dbReference type="InterPro" id="IPR030678">
    <property type="entry name" value="Peptide/Ni-bd"/>
</dbReference>
<proteinExistence type="inferred from homology"/>
<dbReference type="GO" id="GO:0030288">
    <property type="term" value="C:outer membrane-bounded periplasmic space"/>
    <property type="evidence" value="ECO:0007669"/>
    <property type="project" value="UniProtKB-ARBA"/>
</dbReference>
<dbReference type="SUPFAM" id="SSF53850">
    <property type="entry name" value="Periplasmic binding protein-like II"/>
    <property type="match status" value="1"/>
</dbReference>
<evidence type="ECO:0000256" key="1">
    <source>
        <dbReference type="ARBA" id="ARBA00004418"/>
    </source>
</evidence>
<keyword evidence="4" id="KW-0732">Signal</keyword>
<dbReference type="GO" id="GO:0043190">
    <property type="term" value="C:ATP-binding cassette (ABC) transporter complex"/>
    <property type="evidence" value="ECO:0007669"/>
    <property type="project" value="InterPro"/>
</dbReference>
<feature type="domain" description="Solute-binding protein family 5" evidence="5">
    <location>
        <begin position="76"/>
        <end position="417"/>
    </location>
</feature>
<dbReference type="RefSeq" id="WP_088151454.1">
    <property type="nucleotide sequence ID" value="NZ_NHON01000020.1"/>
</dbReference>
<dbReference type="PANTHER" id="PTHR30290:SF9">
    <property type="entry name" value="OLIGOPEPTIDE-BINDING PROTEIN APPA"/>
    <property type="match status" value="1"/>
</dbReference>
<dbReference type="AlphaFoldDB" id="A0A211ZN45"/>
<comment type="similarity">
    <text evidence="2">Belongs to the bacterial solute-binding protein 5 family.</text>
</comment>
<dbReference type="Pfam" id="PF00496">
    <property type="entry name" value="SBP_bac_5"/>
    <property type="match status" value="1"/>
</dbReference>
<dbReference type="GO" id="GO:0015833">
    <property type="term" value="P:peptide transport"/>
    <property type="evidence" value="ECO:0007669"/>
    <property type="project" value="TreeGrafter"/>
</dbReference>
<organism evidence="6 7">
    <name type="scientific">Inquilinus limosus</name>
    <dbReference type="NCBI Taxonomy" id="171674"/>
    <lineage>
        <taxon>Bacteria</taxon>
        <taxon>Pseudomonadati</taxon>
        <taxon>Pseudomonadota</taxon>
        <taxon>Alphaproteobacteria</taxon>
        <taxon>Rhodospirillales</taxon>
        <taxon>Rhodospirillaceae</taxon>
        <taxon>Inquilinus</taxon>
    </lineage>
</organism>
<dbReference type="Gene3D" id="3.40.190.10">
    <property type="entry name" value="Periplasmic binding protein-like II"/>
    <property type="match status" value="1"/>
</dbReference>
<dbReference type="PANTHER" id="PTHR30290">
    <property type="entry name" value="PERIPLASMIC BINDING COMPONENT OF ABC TRANSPORTER"/>
    <property type="match status" value="1"/>
</dbReference>
<dbReference type="InterPro" id="IPR039424">
    <property type="entry name" value="SBP_5"/>
</dbReference>
<keyword evidence="3" id="KW-0813">Transport</keyword>
<dbReference type="Gene3D" id="3.10.105.10">
    <property type="entry name" value="Dipeptide-binding Protein, Domain 3"/>
    <property type="match status" value="1"/>
</dbReference>
<gene>
    <name evidence="6" type="ORF">BWR60_12995</name>
</gene>
<dbReference type="STRING" id="1122125.GCA_000423185_01966"/>
<dbReference type="InterPro" id="IPR006311">
    <property type="entry name" value="TAT_signal"/>
</dbReference>
<accession>A0A211ZN45</accession>
<evidence type="ECO:0000313" key="7">
    <source>
        <dbReference type="Proteomes" id="UP000196655"/>
    </source>
</evidence>
<name>A0A211ZN45_9PROT</name>
<sequence length="510" mass="55396">MLLSRRSLLATGLAAGAVLPVLRLPARAQAASETLRFGLSSYPPNLQPWINSGGAAGSVSALLHRGLLSYAADGSLQGELAESWQPDGDKAWVFRLRQALFHNGDPVTAADVQWNIEQVAGEKSTAYLRTQLQGVERVETPDDRTVRLVMKQPTVCVPHWFANYYMPIVAKGSTADDPLGIGAGPFVLQGQERGVSLDLVAFDKYYKPGLPKLKAVKIIAYPDETLRVAALQAGDVDLIDYVPWQSMQSIEADPNLKLDNQLGPFMYLTFNGRSGPFADPRIRRAVALGIKREEIVQAAFFGRGAPLEGLPFAPETPYYDEAAAHGWRYDKDKAKALLAEAGVADGFSCTLLSTAQYGMHKNTAEVVQQNLAELGIQVELNMPDWPTRVSLGNRGQYEFAVMGTAMESPDPESLSSFVDSSLSPSYIRSAGITVPGLNELLAAGRGEFDIARRKEIYAKAGQLVLDQAPMVTLAYRAQGFAMRKALQGFRNLPGGLSFYSLSTADQSFFA</sequence>
<evidence type="ECO:0000313" key="6">
    <source>
        <dbReference type="EMBL" id="OWJ66702.1"/>
    </source>
</evidence>
<dbReference type="OrthoDB" id="9803988at2"/>
<protein>
    <submittedName>
        <fullName evidence="6">Peptide ABC transporter substrate-binding protein</fullName>
    </submittedName>
</protein>
<evidence type="ECO:0000259" key="5">
    <source>
        <dbReference type="Pfam" id="PF00496"/>
    </source>
</evidence>
<dbReference type="PIRSF" id="PIRSF002741">
    <property type="entry name" value="MppA"/>
    <property type="match status" value="1"/>
</dbReference>
<evidence type="ECO:0000256" key="4">
    <source>
        <dbReference type="ARBA" id="ARBA00022729"/>
    </source>
</evidence>
<keyword evidence="7" id="KW-1185">Reference proteome</keyword>
<dbReference type="Gene3D" id="3.90.76.10">
    <property type="entry name" value="Dipeptide-binding Protein, Domain 1"/>
    <property type="match status" value="1"/>
</dbReference>
<evidence type="ECO:0000256" key="3">
    <source>
        <dbReference type="ARBA" id="ARBA00022448"/>
    </source>
</evidence>
<dbReference type="CDD" id="cd08516">
    <property type="entry name" value="PBP2_NikA_DppA_OppA_like_11"/>
    <property type="match status" value="1"/>
</dbReference>
<dbReference type="PROSITE" id="PS51318">
    <property type="entry name" value="TAT"/>
    <property type="match status" value="1"/>
</dbReference>
<reference evidence="7" key="1">
    <citation type="submission" date="2017-05" db="EMBL/GenBank/DDBJ databases">
        <authorList>
            <person name="Macchi M."/>
            <person name="Festa S."/>
            <person name="Coppotelli B.M."/>
            <person name="Morelli I.S."/>
        </authorList>
    </citation>
    <scope>NUCLEOTIDE SEQUENCE [LARGE SCALE GENOMIC DNA]</scope>
    <source>
        <strain evidence="7">I</strain>
    </source>
</reference>